<dbReference type="Proteomes" id="UP000828048">
    <property type="component" value="Chromosome 10"/>
</dbReference>
<proteinExistence type="predicted"/>
<reference evidence="1 2" key="1">
    <citation type="journal article" date="2021" name="Hortic Res">
        <title>High-quality reference genome and annotation aids understanding of berry development for evergreen blueberry (Vaccinium darrowii).</title>
        <authorList>
            <person name="Yu J."/>
            <person name="Hulse-Kemp A.M."/>
            <person name="Babiker E."/>
            <person name="Staton M."/>
        </authorList>
    </citation>
    <scope>NUCLEOTIDE SEQUENCE [LARGE SCALE GENOMIC DNA]</scope>
    <source>
        <strain evidence="2">cv. NJ 8807/NJ 8810</strain>
        <tissue evidence="1">Young leaf</tissue>
    </source>
</reference>
<name>A0ACB7XI90_9ERIC</name>
<keyword evidence="2" id="KW-1185">Reference proteome</keyword>
<evidence type="ECO:0000313" key="1">
    <source>
        <dbReference type="EMBL" id="KAH7840492.1"/>
    </source>
</evidence>
<dbReference type="EMBL" id="CM037160">
    <property type="protein sequence ID" value="KAH7840492.1"/>
    <property type="molecule type" value="Genomic_DNA"/>
</dbReference>
<comment type="caution">
    <text evidence="1">The sequence shown here is derived from an EMBL/GenBank/DDBJ whole genome shotgun (WGS) entry which is preliminary data.</text>
</comment>
<protein>
    <submittedName>
        <fullName evidence="1">Uncharacterized protein</fullName>
    </submittedName>
</protein>
<organism evidence="1 2">
    <name type="scientific">Vaccinium darrowii</name>
    <dbReference type="NCBI Taxonomy" id="229202"/>
    <lineage>
        <taxon>Eukaryota</taxon>
        <taxon>Viridiplantae</taxon>
        <taxon>Streptophyta</taxon>
        <taxon>Embryophyta</taxon>
        <taxon>Tracheophyta</taxon>
        <taxon>Spermatophyta</taxon>
        <taxon>Magnoliopsida</taxon>
        <taxon>eudicotyledons</taxon>
        <taxon>Gunneridae</taxon>
        <taxon>Pentapetalae</taxon>
        <taxon>asterids</taxon>
        <taxon>Ericales</taxon>
        <taxon>Ericaceae</taxon>
        <taxon>Vaccinioideae</taxon>
        <taxon>Vaccinieae</taxon>
        <taxon>Vaccinium</taxon>
    </lineage>
</organism>
<gene>
    <name evidence="1" type="ORF">Vadar_017629</name>
</gene>
<sequence>MDSTVPPLSAIPKPRCYPVTESNLGSVNPNSGGSPKSGGGIPLRIIDILEQVTIIKESQSIPRVTPPALGSELRESNTVLQRPMAAKSDDRAVAEGIPSWRTVLIGNSPGQGRMKLEYIPPLIFDNMVVVSPWRTIAMRIWGKLDLQEVLSNDHGFFLFLFFQEDALNKIQDSGPWFFWWQNAGVLGQVPSAKTNSVALGPIPSPKSGSSSFGVGVIGAIGLVSSAKPSSLDSCPSSDHSQDVGARSEVRSGKKTVVHEDFLGIQLCDVQAINNILSQYGSAVGTGNQDVVASSLVSHYGSQLSYDAHFGDTGFVPSIIPVEAVSDAGVHEASSPDVTNSLVASQSVMVAGGCSEPRPQVFLAAWQYAHNLGASAIIRVLVGWNPLSLSVSVVFVSQQMVMLSVELLAQHKTIFVSVVYGHNLASDWLGL</sequence>
<accession>A0ACB7XI90</accession>
<evidence type="ECO:0000313" key="2">
    <source>
        <dbReference type="Proteomes" id="UP000828048"/>
    </source>
</evidence>